<feature type="compositionally biased region" description="Basic and acidic residues" evidence="1">
    <location>
        <begin position="152"/>
        <end position="172"/>
    </location>
</feature>
<sequence length="178" mass="19067">MDVTPYVSALRKDLMAAAAAGDEQTQRTATLLAGALEPAARLALMNALADLAAEVTEALDGERVVEVRLDGREIRVAVSDPARSAPAAEPPPPPPMDAAGDISRITLRLMEQIKNRAEEAASAQGVSLNSWIAQAVQGALHGASNQGWEWGEPDRSGRGRRQGRDRDRDRQLRGWVQG</sequence>
<dbReference type="SUPFAM" id="SSF47598">
    <property type="entry name" value="Ribbon-helix-helix"/>
    <property type="match status" value="1"/>
</dbReference>
<keyword evidence="3" id="KW-1185">Reference proteome</keyword>
<dbReference type="Proteomes" id="UP001428817">
    <property type="component" value="Unassembled WGS sequence"/>
</dbReference>
<gene>
    <name evidence="2" type="ORF">GCM10023321_60850</name>
</gene>
<name>A0ABP9QV95_9PSEU</name>
<evidence type="ECO:0000313" key="3">
    <source>
        <dbReference type="Proteomes" id="UP001428817"/>
    </source>
</evidence>
<proteinExistence type="predicted"/>
<comment type="caution">
    <text evidence="2">The sequence shown here is derived from an EMBL/GenBank/DDBJ whole genome shotgun (WGS) entry which is preliminary data.</text>
</comment>
<evidence type="ECO:0000313" key="2">
    <source>
        <dbReference type="EMBL" id="GAA5167767.1"/>
    </source>
</evidence>
<dbReference type="InterPro" id="IPR008651">
    <property type="entry name" value="Uncharacterised_HicB"/>
</dbReference>
<feature type="region of interest" description="Disordered" evidence="1">
    <location>
        <begin position="142"/>
        <end position="178"/>
    </location>
</feature>
<dbReference type="RefSeq" id="WP_185065277.1">
    <property type="nucleotide sequence ID" value="NZ_BAABJP010000039.1"/>
</dbReference>
<reference evidence="3" key="1">
    <citation type="journal article" date="2019" name="Int. J. Syst. Evol. Microbiol.">
        <title>The Global Catalogue of Microorganisms (GCM) 10K type strain sequencing project: providing services to taxonomists for standard genome sequencing and annotation.</title>
        <authorList>
            <consortium name="The Broad Institute Genomics Platform"/>
            <consortium name="The Broad Institute Genome Sequencing Center for Infectious Disease"/>
            <person name="Wu L."/>
            <person name="Ma J."/>
        </authorList>
    </citation>
    <scope>NUCLEOTIDE SEQUENCE [LARGE SCALE GENOMIC DNA]</scope>
    <source>
        <strain evidence="3">JCM 18303</strain>
    </source>
</reference>
<evidence type="ECO:0000256" key="1">
    <source>
        <dbReference type="SAM" id="MobiDB-lite"/>
    </source>
</evidence>
<feature type="region of interest" description="Disordered" evidence="1">
    <location>
        <begin position="78"/>
        <end position="101"/>
    </location>
</feature>
<accession>A0ABP9QV95</accession>
<dbReference type="EMBL" id="BAABJP010000039">
    <property type="protein sequence ID" value="GAA5167767.1"/>
    <property type="molecule type" value="Genomic_DNA"/>
</dbReference>
<dbReference type="Pfam" id="PF05534">
    <property type="entry name" value="HicB"/>
    <property type="match status" value="1"/>
</dbReference>
<protein>
    <submittedName>
        <fullName evidence="2">Toxin-antitoxin system HicB family antitoxin</fullName>
    </submittedName>
</protein>
<dbReference type="InterPro" id="IPR010985">
    <property type="entry name" value="Ribbon_hlx_hlx"/>
</dbReference>
<organism evidence="2 3">
    <name type="scientific">Pseudonocardia eucalypti</name>
    <dbReference type="NCBI Taxonomy" id="648755"/>
    <lineage>
        <taxon>Bacteria</taxon>
        <taxon>Bacillati</taxon>
        <taxon>Actinomycetota</taxon>
        <taxon>Actinomycetes</taxon>
        <taxon>Pseudonocardiales</taxon>
        <taxon>Pseudonocardiaceae</taxon>
        <taxon>Pseudonocardia</taxon>
    </lineage>
</organism>